<feature type="transmembrane region" description="Helical" evidence="2">
    <location>
        <begin position="74"/>
        <end position="92"/>
    </location>
</feature>
<feature type="transmembrane region" description="Helical" evidence="2">
    <location>
        <begin position="327"/>
        <end position="347"/>
    </location>
</feature>
<keyword evidence="4" id="KW-1185">Reference proteome</keyword>
<protein>
    <recommendedName>
        <fullName evidence="5">Transmembrane protein</fullName>
    </recommendedName>
</protein>
<feature type="compositionally biased region" description="Pro residues" evidence="1">
    <location>
        <begin position="104"/>
        <end position="116"/>
    </location>
</feature>
<evidence type="ECO:0008006" key="5">
    <source>
        <dbReference type="Google" id="ProtNLM"/>
    </source>
</evidence>
<dbReference type="OrthoDB" id="3045774at2759"/>
<feature type="transmembrane region" description="Helical" evidence="2">
    <location>
        <begin position="258"/>
        <end position="279"/>
    </location>
</feature>
<accession>A0A8H6XRZ4</accession>
<dbReference type="EMBL" id="JACAZH010000019">
    <property type="protein sequence ID" value="KAF7346418.1"/>
    <property type="molecule type" value="Genomic_DNA"/>
</dbReference>
<feature type="region of interest" description="Disordered" evidence="1">
    <location>
        <begin position="101"/>
        <end position="155"/>
    </location>
</feature>
<sequence length="455" mass="50808">MSSALFSSFSAFSSSSKASSTVLWVMGSTIQSLFIAFAINTTSTVKTIEATSTIQPVLTPSPCIPVAGSLDRPYMAVATYIGVIIIFVAWILSAKTSHGAASPCAPPPNPDPPAPDPGSADTSPQSRDSAPPPQSDVAAAGAPPPPPPGNDTTCGNERHRKRSFLFRFFAFILGIFLWILRSFKWVFVKTVWRPVAIMLSAFFYYVIIPIILKEIGTASRVTPVLASATGPYIFEILKLTIDSSATLRWLTLWGLAQFLCWIIHAVFRVVSFICGTVFWAVGFTWWTFSTICLRSIQSVLAVPTVLRRIRRYLHRLWSRCRSSFAGDIWLMVGCVLFVLVYMTLELLVRARRLAPFILELILHCHELVLLVGSLARKAPPVIHLLRESEPWQTAVFWWEWIIAPSLMLMAPEDVILVVSIALLSMLIRWIFSSKRSDRAARRKLEKRIKLLETRP</sequence>
<reference evidence="3" key="1">
    <citation type="submission" date="2020-05" db="EMBL/GenBank/DDBJ databases">
        <title>Mycena genomes resolve the evolution of fungal bioluminescence.</title>
        <authorList>
            <person name="Tsai I.J."/>
        </authorList>
    </citation>
    <scope>NUCLEOTIDE SEQUENCE</scope>
    <source>
        <strain evidence="3">160909Yilan</strain>
    </source>
</reference>
<feature type="transmembrane region" description="Helical" evidence="2">
    <location>
        <begin position="192"/>
        <end position="212"/>
    </location>
</feature>
<evidence type="ECO:0000256" key="2">
    <source>
        <dbReference type="SAM" id="Phobius"/>
    </source>
</evidence>
<name>A0A8H6XRZ4_9AGAR</name>
<feature type="transmembrane region" description="Helical" evidence="2">
    <location>
        <begin position="164"/>
        <end position="180"/>
    </location>
</feature>
<keyword evidence="2" id="KW-0472">Membrane</keyword>
<dbReference type="Proteomes" id="UP000623467">
    <property type="component" value="Unassembled WGS sequence"/>
</dbReference>
<dbReference type="AlphaFoldDB" id="A0A8H6XRZ4"/>
<evidence type="ECO:0000256" key="1">
    <source>
        <dbReference type="SAM" id="MobiDB-lite"/>
    </source>
</evidence>
<keyword evidence="2" id="KW-0812">Transmembrane</keyword>
<feature type="transmembrane region" description="Helical" evidence="2">
    <location>
        <begin position="414"/>
        <end position="431"/>
    </location>
</feature>
<gene>
    <name evidence="3" type="ORF">MSAN_01869700</name>
</gene>
<evidence type="ECO:0000313" key="3">
    <source>
        <dbReference type="EMBL" id="KAF7346418.1"/>
    </source>
</evidence>
<comment type="caution">
    <text evidence="3">The sequence shown here is derived from an EMBL/GenBank/DDBJ whole genome shotgun (WGS) entry which is preliminary data.</text>
</comment>
<keyword evidence="2" id="KW-1133">Transmembrane helix</keyword>
<organism evidence="3 4">
    <name type="scientific">Mycena sanguinolenta</name>
    <dbReference type="NCBI Taxonomy" id="230812"/>
    <lineage>
        <taxon>Eukaryota</taxon>
        <taxon>Fungi</taxon>
        <taxon>Dikarya</taxon>
        <taxon>Basidiomycota</taxon>
        <taxon>Agaricomycotina</taxon>
        <taxon>Agaricomycetes</taxon>
        <taxon>Agaricomycetidae</taxon>
        <taxon>Agaricales</taxon>
        <taxon>Marasmiineae</taxon>
        <taxon>Mycenaceae</taxon>
        <taxon>Mycena</taxon>
    </lineage>
</organism>
<evidence type="ECO:0000313" key="4">
    <source>
        <dbReference type="Proteomes" id="UP000623467"/>
    </source>
</evidence>
<feature type="transmembrane region" description="Helical" evidence="2">
    <location>
        <begin position="285"/>
        <end position="306"/>
    </location>
</feature>
<proteinExistence type="predicted"/>